<evidence type="ECO:0000256" key="1">
    <source>
        <dbReference type="PROSITE-ProRule" id="PRU00042"/>
    </source>
</evidence>
<sequence length="381" mass="44801">MCFSTPPTSPIAWFPGNRCWKIIDKLKLPCDTIQENFLVESSGELISICMGNIGEYVRVFRLNYHYEIRWEEVHILGDEMIFASRTGSMCMRTHSMGNNIYFPNFDNGALPRKDLHNTKRMLHCAWITPTALEVYTNDELRWLEFYSFERKRERHLDFDDEEDEEIEPKIITKGRIAHLIGYQDDENVYAFDFEDGSISVSLPFPEVFMNERKEELQMARKAKQDDNGNYQCSDCNKLFSSFDEMRRKVVEVHTLEMRMREKNRVTYLKRKEEARKEQRKREEKNRNLAKEMQKKKEKKQKQKQKQNQDEKTKKKKKKENEKMKFGSKKVISSVAARPSVYPSRSSPSASVPVISTIAFSASSDLLCRLLRSNLLKGLVPT</sequence>
<dbReference type="InterPro" id="IPR013087">
    <property type="entry name" value="Znf_C2H2_type"/>
</dbReference>
<keyword evidence="1" id="KW-0862">Zinc</keyword>
<dbReference type="Pfam" id="PF03478">
    <property type="entry name" value="Beta-prop_KIB1-4"/>
    <property type="match status" value="1"/>
</dbReference>
<dbReference type="InterPro" id="IPR005174">
    <property type="entry name" value="KIB1-4_b-propeller"/>
</dbReference>
<feature type="compositionally biased region" description="Basic and acidic residues" evidence="2">
    <location>
        <begin position="267"/>
        <end position="294"/>
    </location>
</feature>
<name>A0A5D2JYT0_GOSTO</name>
<feature type="compositionally biased region" description="Basic residues" evidence="2">
    <location>
        <begin position="295"/>
        <end position="304"/>
    </location>
</feature>
<evidence type="ECO:0000313" key="5">
    <source>
        <dbReference type="Proteomes" id="UP000322667"/>
    </source>
</evidence>
<dbReference type="PANTHER" id="PTHR33127">
    <property type="entry name" value="TRANSMEMBRANE PROTEIN"/>
    <property type="match status" value="1"/>
</dbReference>
<keyword evidence="1" id="KW-0863">Zinc-finger</keyword>
<feature type="region of interest" description="Disordered" evidence="2">
    <location>
        <begin position="267"/>
        <end position="329"/>
    </location>
</feature>
<dbReference type="AlphaFoldDB" id="A0A5D2JYT0"/>
<accession>A0A5D2JYT0</accession>
<evidence type="ECO:0000256" key="2">
    <source>
        <dbReference type="SAM" id="MobiDB-lite"/>
    </source>
</evidence>
<dbReference type="PANTHER" id="PTHR33127:SF5">
    <property type="entry name" value="TRANSMEMBRANE PROTEIN"/>
    <property type="match status" value="1"/>
</dbReference>
<evidence type="ECO:0000259" key="3">
    <source>
        <dbReference type="PROSITE" id="PS50157"/>
    </source>
</evidence>
<feature type="domain" description="C2H2-type" evidence="3">
    <location>
        <begin position="230"/>
        <end position="258"/>
    </location>
</feature>
<dbReference type="GO" id="GO:0008270">
    <property type="term" value="F:zinc ion binding"/>
    <property type="evidence" value="ECO:0007669"/>
    <property type="project" value="UniProtKB-KW"/>
</dbReference>
<dbReference type="Proteomes" id="UP000322667">
    <property type="component" value="Chromosome D08"/>
</dbReference>
<proteinExistence type="predicted"/>
<keyword evidence="5" id="KW-1185">Reference proteome</keyword>
<protein>
    <recommendedName>
        <fullName evidence="3">C2H2-type domain-containing protein</fullName>
    </recommendedName>
</protein>
<dbReference type="EMBL" id="CM017630">
    <property type="protein sequence ID" value="TYH60007.1"/>
    <property type="molecule type" value="Genomic_DNA"/>
</dbReference>
<keyword evidence="1" id="KW-0479">Metal-binding</keyword>
<feature type="compositionally biased region" description="Basic and acidic residues" evidence="2">
    <location>
        <begin position="306"/>
        <end position="324"/>
    </location>
</feature>
<evidence type="ECO:0000313" key="4">
    <source>
        <dbReference type="EMBL" id="TYH60007.1"/>
    </source>
</evidence>
<reference evidence="4 5" key="1">
    <citation type="submission" date="2019-07" db="EMBL/GenBank/DDBJ databases">
        <title>WGS assembly of Gossypium tomentosum.</title>
        <authorList>
            <person name="Chen Z.J."/>
            <person name="Sreedasyam A."/>
            <person name="Ando A."/>
            <person name="Song Q."/>
            <person name="De L."/>
            <person name="Hulse-Kemp A."/>
            <person name="Ding M."/>
            <person name="Ye W."/>
            <person name="Kirkbride R."/>
            <person name="Jenkins J."/>
            <person name="Plott C."/>
            <person name="Lovell J."/>
            <person name="Lin Y.-M."/>
            <person name="Vaughn R."/>
            <person name="Liu B."/>
            <person name="Li W."/>
            <person name="Simpson S."/>
            <person name="Scheffler B."/>
            <person name="Saski C."/>
            <person name="Grover C."/>
            <person name="Hu G."/>
            <person name="Conover J."/>
            <person name="Carlson J."/>
            <person name="Shu S."/>
            <person name="Boston L."/>
            <person name="Williams M."/>
            <person name="Peterson D."/>
            <person name="Mcgee K."/>
            <person name="Jones D."/>
            <person name="Wendel J."/>
            <person name="Stelly D."/>
            <person name="Grimwood J."/>
            <person name="Schmutz J."/>
        </authorList>
    </citation>
    <scope>NUCLEOTIDE SEQUENCE [LARGE SCALE GENOMIC DNA]</scope>
    <source>
        <strain evidence="4">7179.01</strain>
    </source>
</reference>
<dbReference type="PROSITE" id="PS50157">
    <property type="entry name" value="ZINC_FINGER_C2H2_2"/>
    <property type="match status" value="1"/>
</dbReference>
<organism evidence="4 5">
    <name type="scientific">Gossypium tomentosum</name>
    <name type="common">Hawaiian cotton</name>
    <name type="synonym">Gossypium sandvicense</name>
    <dbReference type="NCBI Taxonomy" id="34277"/>
    <lineage>
        <taxon>Eukaryota</taxon>
        <taxon>Viridiplantae</taxon>
        <taxon>Streptophyta</taxon>
        <taxon>Embryophyta</taxon>
        <taxon>Tracheophyta</taxon>
        <taxon>Spermatophyta</taxon>
        <taxon>Magnoliopsida</taxon>
        <taxon>eudicotyledons</taxon>
        <taxon>Gunneridae</taxon>
        <taxon>Pentapetalae</taxon>
        <taxon>rosids</taxon>
        <taxon>malvids</taxon>
        <taxon>Malvales</taxon>
        <taxon>Malvaceae</taxon>
        <taxon>Malvoideae</taxon>
        <taxon>Gossypium</taxon>
    </lineage>
</organism>
<gene>
    <name evidence="4" type="ORF">ES332_D08G262400v1</name>
</gene>